<dbReference type="EMBL" id="JBJQND010000003">
    <property type="protein sequence ID" value="KAL3883267.1"/>
    <property type="molecule type" value="Genomic_DNA"/>
</dbReference>
<keyword evidence="2" id="KW-0472">Membrane</keyword>
<sequence length="498" mass="54024">MESESGNKLDTRIMIVVVLLVTGLIGAGSITPKSDQIVTACYGTDQTCDYYSLECNSSARILLGTLQYGSKNDSVCRDNVQSANKPGHCNHTKICCSYQPGDCAVEDFTRDDTYKAYYNCSGKAMCMNIQSPWGLLQTCSESTYSSYVTLTYTCIKDSSIMQLNEESFMTINSSFIQFDGTRNISFSSKSRNCSCEIVGVGNDSNNITVEIKDVRLSRPVSVNNKTICSSARLFIGDFFQESCNRNASHDNENFVNGKRLYFNVTSNSALRIRLEDVFLEGVQDIPAMVWLYIEALSPINISCNSQPPSPLTTLAPTETTSTTVTTVLDDVTTTEAVVANESSKSTQTSFQTTWNSSDTTLLSTTFGETTYHTNANDNLTTLSTASSSSTTNTLNVTSLGSSSTTNTLNVTSQDLNSTSGTTQTQAGIVSQAWVYAGIGIGVGVLIVLVLSGVIIYVNRSLAHSYKLHSTANGHMLKDKGSDDRMSSSRMAYIDSSDF</sequence>
<accession>A0ABD3XE56</accession>
<gene>
    <name evidence="3" type="ORF">ACJMK2_029550</name>
</gene>
<feature type="region of interest" description="Disordered" evidence="1">
    <location>
        <begin position="385"/>
        <end position="407"/>
    </location>
</feature>
<evidence type="ECO:0000313" key="4">
    <source>
        <dbReference type="Proteomes" id="UP001634394"/>
    </source>
</evidence>
<keyword evidence="4" id="KW-1185">Reference proteome</keyword>
<proteinExistence type="predicted"/>
<dbReference type="AlphaFoldDB" id="A0ABD3XE56"/>
<name>A0ABD3XE56_SINWO</name>
<reference evidence="3 4" key="1">
    <citation type="submission" date="2024-11" db="EMBL/GenBank/DDBJ databases">
        <title>Chromosome-level genome assembly of the freshwater bivalve Anodonta woodiana.</title>
        <authorList>
            <person name="Chen X."/>
        </authorList>
    </citation>
    <scope>NUCLEOTIDE SEQUENCE [LARGE SCALE GENOMIC DNA]</scope>
    <source>
        <strain evidence="3">MN2024</strain>
        <tissue evidence="3">Gills</tissue>
    </source>
</reference>
<evidence type="ECO:0000256" key="1">
    <source>
        <dbReference type="SAM" id="MobiDB-lite"/>
    </source>
</evidence>
<feature type="transmembrane region" description="Helical" evidence="2">
    <location>
        <begin position="12"/>
        <end position="31"/>
    </location>
</feature>
<keyword evidence="2" id="KW-0812">Transmembrane</keyword>
<comment type="caution">
    <text evidence="3">The sequence shown here is derived from an EMBL/GenBank/DDBJ whole genome shotgun (WGS) entry which is preliminary data.</text>
</comment>
<protein>
    <submittedName>
        <fullName evidence="3">Uncharacterized protein</fullName>
    </submittedName>
</protein>
<evidence type="ECO:0000313" key="3">
    <source>
        <dbReference type="EMBL" id="KAL3883267.1"/>
    </source>
</evidence>
<feature type="transmembrane region" description="Helical" evidence="2">
    <location>
        <begin position="432"/>
        <end position="457"/>
    </location>
</feature>
<organism evidence="3 4">
    <name type="scientific">Sinanodonta woodiana</name>
    <name type="common">Chinese pond mussel</name>
    <name type="synonym">Anodonta woodiana</name>
    <dbReference type="NCBI Taxonomy" id="1069815"/>
    <lineage>
        <taxon>Eukaryota</taxon>
        <taxon>Metazoa</taxon>
        <taxon>Spiralia</taxon>
        <taxon>Lophotrochozoa</taxon>
        <taxon>Mollusca</taxon>
        <taxon>Bivalvia</taxon>
        <taxon>Autobranchia</taxon>
        <taxon>Heteroconchia</taxon>
        <taxon>Palaeoheterodonta</taxon>
        <taxon>Unionida</taxon>
        <taxon>Unionoidea</taxon>
        <taxon>Unionidae</taxon>
        <taxon>Unioninae</taxon>
        <taxon>Sinanodonta</taxon>
    </lineage>
</organism>
<evidence type="ECO:0000256" key="2">
    <source>
        <dbReference type="SAM" id="Phobius"/>
    </source>
</evidence>
<dbReference type="Proteomes" id="UP001634394">
    <property type="component" value="Unassembled WGS sequence"/>
</dbReference>
<keyword evidence="2" id="KW-1133">Transmembrane helix</keyword>